<evidence type="ECO:0000259" key="2">
    <source>
        <dbReference type="Pfam" id="PF01757"/>
    </source>
</evidence>
<evidence type="ECO:0000313" key="3">
    <source>
        <dbReference type="EMBL" id="NJB99449.1"/>
    </source>
</evidence>
<keyword evidence="4" id="KW-1185">Reference proteome</keyword>
<dbReference type="GO" id="GO:0016747">
    <property type="term" value="F:acyltransferase activity, transferring groups other than amino-acyl groups"/>
    <property type="evidence" value="ECO:0007669"/>
    <property type="project" value="InterPro"/>
</dbReference>
<dbReference type="PANTHER" id="PTHR23028">
    <property type="entry name" value="ACETYLTRANSFERASE"/>
    <property type="match status" value="1"/>
</dbReference>
<protein>
    <submittedName>
        <fullName evidence="3">Peptidoglycan/LPS O-acetylase OafA/YrhL</fullName>
    </submittedName>
</protein>
<feature type="transmembrane region" description="Helical" evidence="1">
    <location>
        <begin position="259"/>
        <end position="277"/>
    </location>
</feature>
<dbReference type="PANTHER" id="PTHR23028:SF134">
    <property type="entry name" value="PUTATIVE (AFU_ORTHOLOGUE AFUA_4G08520)-RELATED"/>
    <property type="match status" value="1"/>
</dbReference>
<accession>A0A7X5Y1T7</accession>
<keyword evidence="1" id="KW-0472">Membrane</keyword>
<feature type="transmembrane region" description="Helical" evidence="1">
    <location>
        <begin position="289"/>
        <end position="313"/>
    </location>
</feature>
<sequence>MSVESEIVRPAQSVGGRYKTLDAIRGMAALAVAAYHLGQRDVQFIPGGYLAVDLFFILSGFVIALNYEGKLTNGLSFADFFWQRILRLYPIYFVGLVLGCLRQVGGVLLHLPHSLGMGEVAFAALCALFMLPAPPMGPGPYELFPLNIPSWSLFFEFAVNVLFALVLVRLRTRHLLIISAAALAWLAPQIASPEFFNVGWSWQHFDLGLARTLFAFPVGMVLWRRMRLSDRRVSWISLAVVGLVLVLMMAPVGNHRRPMFELLTVLAIFPLIVWFGVHYELPAKVAPLFSYLGDISYAVYAIHFPLVVVFVMLGKRLHLHGLVTTGLFVLSVGLLASAVVHWFDTPVRRMLRGFVAGRAGTRSTATA</sequence>
<feature type="transmembrane region" description="Helical" evidence="1">
    <location>
        <begin position="87"/>
        <end position="109"/>
    </location>
</feature>
<feature type="transmembrane region" description="Helical" evidence="1">
    <location>
        <begin position="49"/>
        <end position="67"/>
    </location>
</feature>
<organism evidence="3 4">
    <name type="scientific">Sphingomonas trueperi</name>
    <dbReference type="NCBI Taxonomy" id="53317"/>
    <lineage>
        <taxon>Bacteria</taxon>
        <taxon>Pseudomonadati</taxon>
        <taxon>Pseudomonadota</taxon>
        <taxon>Alphaproteobacteria</taxon>
        <taxon>Sphingomonadales</taxon>
        <taxon>Sphingomonadaceae</taxon>
        <taxon>Sphingomonas</taxon>
    </lineage>
</organism>
<reference evidence="3 4" key="1">
    <citation type="submission" date="2020-03" db="EMBL/GenBank/DDBJ databases">
        <title>Genomic Encyclopedia of Type Strains, Phase IV (KMG-IV): sequencing the most valuable type-strain genomes for metagenomic binning, comparative biology and taxonomic classification.</title>
        <authorList>
            <person name="Goeker M."/>
        </authorList>
    </citation>
    <scope>NUCLEOTIDE SEQUENCE [LARGE SCALE GENOMIC DNA]</scope>
    <source>
        <strain evidence="3 4">DSM 7225</strain>
    </source>
</reference>
<keyword evidence="1" id="KW-0812">Transmembrane</keyword>
<feature type="transmembrane region" description="Helical" evidence="1">
    <location>
        <begin position="116"/>
        <end position="136"/>
    </location>
</feature>
<feature type="transmembrane region" description="Helical" evidence="1">
    <location>
        <begin position="204"/>
        <end position="223"/>
    </location>
</feature>
<keyword evidence="1" id="KW-1133">Transmembrane helix</keyword>
<name>A0A7X5Y1T7_9SPHN</name>
<evidence type="ECO:0000256" key="1">
    <source>
        <dbReference type="SAM" id="Phobius"/>
    </source>
</evidence>
<feature type="transmembrane region" description="Helical" evidence="1">
    <location>
        <begin position="175"/>
        <end position="192"/>
    </location>
</feature>
<comment type="caution">
    <text evidence="3">The sequence shown here is derived from an EMBL/GenBank/DDBJ whole genome shotgun (WGS) entry which is preliminary data.</text>
</comment>
<dbReference type="AlphaFoldDB" id="A0A7X5Y1T7"/>
<feature type="transmembrane region" description="Helical" evidence="1">
    <location>
        <begin position="148"/>
        <end position="168"/>
    </location>
</feature>
<feature type="transmembrane region" description="Helical" evidence="1">
    <location>
        <begin position="319"/>
        <end position="343"/>
    </location>
</feature>
<proteinExistence type="predicted"/>
<dbReference type="Pfam" id="PF01757">
    <property type="entry name" value="Acyl_transf_3"/>
    <property type="match status" value="1"/>
</dbReference>
<gene>
    <name evidence="3" type="ORF">GGR89_003790</name>
</gene>
<evidence type="ECO:0000313" key="4">
    <source>
        <dbReference type="Proteomes" id="UP000531251"/>
    </source>
</evidence>
<dbReference type="InterPro" id="IPR002656">
    <property type="entry name" value="Acyl_transf_3_dom"/>
</dbReference>
<feature type="transmembrane region" description="Helical" evidence="1">
    <location>
        <begin position="235"/>
        <end position="253"/>
    </location>
</feature>
<dbReference type="Proteomes" id="UP000531251">
    <property type="component" value="Unassembled WGS sequence"/>
</dbReference>
<dbReference type="RefSeq" id="WP_125977281.1">
    <property type="nucleotide sequence ID" value="NZ_BAAADY010000020.1"/>
</dbReference>
<feature type="domain" description="Acyltransferase 3" evidence="2">
    <location>
        <begin position="20"/>
        <end position="340"/>
    </location>
</feature>
<dbReference type="EMBL" id="JAATJB010000015">
    <property type="protein sequence ID" value="NJB99449.1"/>
    <property type="molecule type" value="Genomic_DNA"/>
</dbReference>
<dbReference type="InterPro" id="IPR050879">
    <property type="entry name" value="Acyltransferase_3"/>
</dbReference>